<evidence type="ECO:0000256" key="7">
    <source>
        <dbReference type="SAM" id="MobiDB-lite"/>
    </source>
</evidence>
<keyword evidence="2" id="KW-0479">Metal-binding</keyword>
<organism evidence="10 11">
    <name type="scientific">Penicillium cf. viridicatum</name>
    <dbReference type="NCBI Taxonomy" id="2972119"/>
    <lineage>
        <taxon>Eukaryota</taxon>
        <taxon>Fungi</taxon>
        <taxon>Dikarya</taxon>
        <taxon>Ascomycota</taxon>
        <taxon>Pezizomycotina</taxon>
        <taxon>Eurotiomycetes</taxon>
        <taxon>Eurotiomycetidae</taxon>
        <taxon>Eurotiales</taxon>
        <taxon>Aspergillaceae</taxon>
        <taxon>Penicillium</taxon>
    </lineage>
</organism>
<feature type="domain" description="Zn(2)-C6 fungal-type" evidence="9">
    <location>
        <begin position="9"/>
        <end position="45"/>
    </location>
</feature>
<keyword evidence="8" id="KW-0472">Membrane</keyword>
<keyword evidence="3" id="KW-0805">Transcription regulation</keyword>
<keyword evidence="5" id="KW-0804">Transcription</keyword>
<dbReference type="GO" id="GO:0000981">
    <property type="term" value="F:DNA-binding transcription factor activity, RNA polymerase II-specific"/>
    <property type="evidence" value="ECO:0007669"/>
    <property type="project" value="InterPro"/>
</dbReference>
<feature type="transmembrane region" description="Helical" evidence="8">
    <location>
        <begin position="481"/>
        <end position="500"/>
    </location>
</feature>
<dbReference type="AlphaFoldDB" id="A0A9W9JIP1"/>
<reference evidence="10" key="1">
    <citation type="submission" date="2022-11" db="EMBL/GenBank/DDBJ databases">
        <authorList>
            <person name="Petersen C."/>
        </authorList>
    </citation>
    <scope>NUCLEOTIDE SEQUENCE</scope>
    <source>
        <strain evidence="10">IBT 20477</strain>
    </source>
</reference>
<feature type="compositionally biased region" description="Basic and acidic residues" evidence="7">
    <location>
        <begin position="569"/>
        <end position="578"/>
    </location>
</feature>
<dbReference type="InterPro" id="IPR007219">
    <property type="entry name" value="XnlR_reg_dom"/>
</dbReference>
<evidence type="ECO:0000256" key="4">
    <source>
        <dbReference type="ARBA" id="ARBA00023125"/>
    </source>
</evidence>
<dbReference type="CDD" id="cd12148">
    <property type="entry name" value="fungal_TF_MHR"/>
    <property type="match status" value="1"/>
</dbReference>
<dbReference type="InterPro" id="IPR001138">
    <property type="entry name" value="Zn2Cys6_DnaBD"/>
</dbReference>
<evidence type="ECO:0000313" key="11">
    <source>
        <dbReference type="Proteomes" id="UP001150942"/>
    </source>
</evidence>
<dbReference type="SMART" id="SM00066">
    <property type="entry name" value="GAL4"/>
    <property type="match status" value="1"/>
</dbReference>
<keyword evidence="11" id="KW-1185">Reference proteome</keyword>
<sequence>MPTSRMSKSCDQCRNRKVRCLVPITSPGEPVACTHCVKRNETCRFGKAKERPVRRTAQLNTYAPPTSLFIDRLFENPSERALLYDEFSVLRADDGRVPSSGLAFFSDKKVESLVKRLGNAEIRDLVHQIDNAIRMRLLANSNNDITSVNIVGPLASEQPSSAELKSYANSYFEIIHPVFPFLDRSDFEGMINDVQLPQILNTDSAFCALFYAVMALGCQYHGHGSFQPGVGEAWKFFQISFSYVPRVITSQESLPTLQALIAMAIFAMNTCSLQIENFLIGEASRTVLALRYHKSILIDANAAACYRAFWVVYHMEKQYSFQARSSSTIIDLDIGCQIPPVPESIVKGFNWFMASIRISRIFSIAYDSLFSVTASTQPAASLLLAVDHTHRQLEDWRQSIPLIHRPREVLQRPFLADMGIKEIIIRTHFYYFHLIIALERMSLHLSPVKQKADDSLHTMLNAATTVVELTRFIDVEPYTPVFILAIMPLSALFILFDFIIHCPAHSDIRKYLILLDIVSGHFSLLEHASRGSLPGNYLSRFAHIARQHVEHVASQPVDNTRTDSAMVRGEQHHHDTSSRADISVGDNTELDGTVTSNYHYTNDGFNQEPFTGLNAYGDSATENASPHSTDIWPIPLQIENETGLSALFASAVSWEDLMESTRTENR</sequence>
<dbReference type="Pfam" id="PF00172">
    <property type="entry name" value="Zn_clus"/>
    <property type="match status" value="1"/>
</dbReference>
<keyword evidence="8" id="KW-1133">Transmembrane helix</keyword>
<proteinExistence type="predicted"/>
<dbReference type="GO" id="GO:0008270">
    <property type="term" value="F:zinc ion binding"/>
    <property type="evidence" value="ECO:0007669"/>
    <property type="project" value="InterPro"/>
</dbReference>
<evidence type="ECO:0000256" key="8">
    <source>
        <dbReference type="SAM" id="Phobius"/>
    </source>
</evidence>
<dbReference type="PROSITE" id="PS50048">
    <property type="entry name" value="ZN2_CY6_FUNGAL_2"/>
    <property type="match status" value="1"/>
</dbReference>
<dbReference type="InterPro" id="IPR050987">
    <property type="entry name" value="AtrR-like"/>
</dbReference>
<evidence type="ECO:0000256" key="2">
    <source>
        <dbReference type="ARBA" id="ARBA00022723"/>
    </source>
</evidence>
<dbReference type="SUPFAM" id="SSF57701">
    <property type="entry name" value="Zn2/Cys6 DNA-binding domain"/>
    <property type="match status" value="1"/>
</dbReference>
<accession>A0A9W9JIP1</accession>
<protein>
    <recommendedName>
        <fullName evidence="9">Zn(2)-C6 fungal-type domain-containing protein</fullName>
    </recommendedName>
</protein>
<keyword evidence="4" id="KW-0238">DNA-binding</keyword>
<dbReference type="GO" id="GO:0005634">
    <property type="term" value="C:nucleus"/>
    <property type="evidence" value="ECO:0007669"/>
    <property type="project" value="UniProtKB-SubCell"/>
</dbReference>
<dbReference type="OrthoDB" id="39175at2759"/>
<dbReference type="CDD" id="cd00067">
    <property type="entry name" value="GAL4"/>
    <property type="match status" value="1"/>
</dbReference>
<keyword evidence="8" id="KW-0812">Transmembrane</keyword>
<evidence type="ECO:0000256" key="1">
    <source>
        <dbReference type="ARBA" id="ARBA00004123"/>
    </source>
</evidence>
<comment type="caution">
    <text evidence="10">The sequence shown here is derived from an EMBL/GenBank/DDBJ whole genome shotgun (WGS) entry which is preliminary data.</text>
</comment>
<dbReference type="Pfam" id="PF04082">
    <property type="entry name" value="Fungal_trans"/>
    <property type="match status" value="1"/>
</dbReference>
<dbReference type="InterPro" id="IPR036864">
    <property type="entry name" value="Zn2-C6_fun-type_DNA-bd_sf"/>
</dbReference>
<evidence type="ECO:0000256" key="6">
    <source>
        <dbReference type="ARBA" id="ARBA00023242"/>
    </source>
</evidence>
<name>A0A9W9JIP1_9EURO</name>
<gene>
    <name evidence="10" type="ORF">N7449_008184</name>
</gene>
<dbReference type="GO" id="GO:0006351">
    <property type="term" value="P:DNA-templated transcription"/>
    <property type="evidence" value="ECO:0007669"/>
    <property type="project" value="InterPro"/>
</dbReference>
<reference evidence="10" key="2">
    <citation type="journal article" date="2023" name="IMA Fungus">
        <title>Comparative genomic study of the Penicillium genus elucidates a diverse pangenome and 15 lateral gene transfer events.</title>
        <authorList>
            <person name="Petersen C."/>
            <person name="Sorensen T."/>
            <person name="Nielsen M.R."/>
            <person name="Sondergaard T.E."/>
            <person name="Sorensen J.L."/>
            <person name="Fitzpatrick D.A."/>
            <person name="Frisvad J.C."/>
            <person name="Nielsen K.L."/>
        </authorList>
    </citation>
    <scope>NUCLEOTIDE SEQUENCE</scope>
    <source>
        <strain evidence="10">IBT 20477</strain>
    </source>
</reference>
<evidence type="ECO:0000256" key="3">
    <source>
        <dbReference type="ARBA" id="ARBA00023015"/>
    </source>
</evidence>
<dbReference type="EMBL" id="JAPQKQ010000005">
    <property type="protein sequence ID" value="KAJ5197705.1"/>
    <property type="molecule type" value="Genomic_DNA"/>
</dbReference>
<comment type="subcellular location">
    <subcellularLocation>
        <location evidence="1">Nucleus</location>
    </subcellularLocation>
</comment>
<dbReference type="Proteomes" id="UP001150942">
    <property type="component" value="Unassembled WGS sequence"/>
</dbReference>
<feature type="region of interest" description="Disordered" evidence="7">
    <location>
        <begin position="552"/>
        <end position="586"/>
    </location>
</feature>
<evidence type="ECO:0000259" key="9">
    <source>
        <dbReference type="PROSITE" id="PS50048"/>
    </source>
</evidence>
<dbReference type="GO" id="GO:0003677">
    <property type="term" value="F:DNA binding"/>
    <property type="evidence" value="ECO:0007669"/>
    <property type="project" value="UniProtKB-KW"/>
</dbReference>
<evidence type="ECO:0000313" key="10">
    <source>
        <dbReference type="EMBL" id="KAJ5197705.1"/>
    </source>
</evidence>
<dbReference type="Gene3D" id="4.10.240.10">
    <property type="entry name" value="Zn(2)-C6 fungal-type DNA-binding domain"/>
    <property type="match status" value="1"/>
</dbReference>
<dbReference type="PANTHER" id="PTHR46910:SF3">
    <property type="entry name" value="HALOTOLERANCE PROTEIN 9-RELATED"/>
    <property type="match status" value="1"/>
</dbReference>
<dbReference type="PANTHER" id="PTHR46910">
    <property type="entry name" value="TRANSCRIPTION FACTOR PDR1"/>
    <property type="match status" value="1"/>
</dbReference>
<keyword evidence="6" id="KW-0539">Nucleus</keyword>
<dbReference type="PROSITE" id="PS00463">
    <property type="entry name" value="ZN2_CY6_FUNGAL_1"/>
    <property type="match status" value="1"/>
</dbReference>
<evidence type="ECO:0000256" key="5">
    <source>
        <dbReference type="ARBA" id="ARBA00023163"/>
    </source>
</evidence>